<name>A0A8R7PUM1_TRIUA</name>
<dbReference type="Gramene" id="TuG1812G0300003302.01.T02">
    <property type="protein sequence ID" value="TuG1812G0300003302.01.T02"/>
    <property type="gene ID" value="TuG1812G0300003302.01"/>
</dbReference>
<reference evidence="2" key="1">
    <citation type="journal article" date="2013" name="Nature">
        <title>Draft genome of the wheat A-genome progenitor Triticum urartu.</title>
        <authorList>
            <person name="Ling H.Q."/>
            <person name="Zhao S."/>
            <person name="Liu D."/>
            <person name="Wang J."/>
            <person name="Sun H."/>
            <person name="Zhang C."/>
            <person name="Fan H."/>
            <person name="Li D."/>
            <person name="Dong L."/>
            <person name="Tao Y."/>
            <person name="Gao C."/>
            <person name="Wu H."/>
            <person name="Li Y."/>
            <person name="Cui Y."/>
            <person name="Guo X."/>
            <person name="Zheng S."/>
            <person name="Wang B."/>
            <person name="Yu K."/>
            <person name="Liang Q."/>
            <person name="Yang W."/>
            <person name="Lou X."/>
            <person name="Chen J."/>
            <person name="Feng M."/>
            <person name="Jian J."/>
            <person name="Zhang X."/>
            <person name="Luo G."/>
            <person name="Jiang Y."/>
            <person name="Liu J."/>
            <person name="Wang Z."/>
            <person name="Sha Y."/>
            <person name="Zhang B."/>
            <person name="Wu H."/>
            <person name="Tang D."/>
            <person name="Shen Q."/>
            <person name="Xue P."/>
            <person name="Zou S."/>
            <person name="Wang X."/>
            <person name="Liu X."/>
            <person name="Wang F."/>
            <person name="Yang Y."/>
            <person name="An X."/>
            <person name="Dong Z."/>
            <person name="Zhang K."/>
            <person name="Zhang X."/>
            <person name="Luo M.C."/>
            <person name="Dvorak J."/>
            <person name="Tong Y."/>
            <person name="Wang J."/>
            <person name="Yang H."/>
            <person name="Li Z."/>
            <person name="Wang D."/>
            <person name="Zhang A."/>
            <person name="Wang J."/>
        </authorList>
    </citation>
    <scope>NUCLEOTIDE SEQUENCE</scope>
    <source>
        <strain evidence="2">cv. G1812</strain>
    </source>
</reference>
<organism evidence="1 2">
    <name type="scientific">Triticum urartu</name>
    <name type="common">Red wild einkorn</name>
    <name type="synonym">Crithodium urartu</name>
    <dbReference type="NCBI Taxonomy" id="4572"/>
    <lineage>
        <taxon>Eukaryota</taxon>
        <taxon>Viridiplantae</taxon>
        <taxon>Streptophyta</taxon>
        <taxon>Embryophyta</taxon>
        <taxon>Tracheophyta</taxon>
        <taxon>Spermatophyta</taxon>
        <taxon>Magnoliopsida</taxon>
        <taxon>Liliopsida</taxon>
        <taxon>Poales</taxon>
        <taxon>Poaceae</taxon>
        <taxon>BOP clade</taxon>
        <taxon>Pooideae</taxon>
        <taxon>Triticodae</taxon>
        <taxon>Triticeae</taxon>
        <taxon>Triticinae</taxon>
        <taxon>Triticum</taxon>
    </lineage>
</organism>
<reference evidence="1" key="3">
    <citation type="submission" date="2022-06" db="UniProtKB">
        <authorList>
            <consortium name="EnsemblPlants"/>
        </authorList>
    </citation>
    <scope>IDENTIFICATION</scope>
</reference>
<dbReference type="Proteomes" id="UP000015106">
    <property type="component" value="Chromosome 3"/>
</dbReference>
<sequence>MTFDLKVDTYRGAERLLPILCVAFENLSNDKYQYVGYAVFSQQIAFNYHETRFFLWCLFQDNFLRCRPFVHLMTVTNITPTSTGISWWKIPKTVV</sequence>
<evidence type="ECO:0000313" key="1">
    <source>
        <dbReference type="EnsemblPlants" id="TuG1812G0300003302.01.T02"/>
    </source>
</evidence>
<dbReference type="EnsemblPlants" id="TuG1812G0300003302.01.T02">
    <property type="protein sequence ID" value="TuG1812G0300003302.01.T02"/>
    <property type="gene ID" value="TuG1812G0300003302.01"/>
</dbReference>
<accession>A0A8R7PUM1</accession>
<dbReference type="AlphaFoldDB" id="A0A8R7PUM1"/>
<proteinExistence type="predicted"/>
<evidence type="ECO:0000313" key="2">
    <source>
        <dbReference type="Proteomes" id="UP000015106"/>
    </source>
</evidence>
<keyword evidence="2" id="KW-1185">Reference proteome</keyword>
<reference evidence="1" key="2">
    <citation type="submission" date="2018-03" db="EMBL/GenBank/DDBJ databases">
        <title>The Triticum urartu genome reveals the dynamic nature of wheat genome evolution.</title>
        <authorList>
            <person name="Ling H."/>
            <person name="Ma B."/>
            <person name="Shi X."/>
            <person name="Liu H."/>
            <person name="Dong L."/>
            <person name="Sun H."/>
            <person name="Cao Y."/>
            <person name="Gao Q."/>
            <person name="Zheng S."/>
            <person name="Li Y."/>
            <person name="Yu Y."/>
            <person name="Du H."/>
            <person name="Qi M."/>
            <person name="Li Y."/>
            <person name="Yu H."/>
            <person name="Cui Y."/>
            <person name="Wang N."/>
            <person name="Chen C."/>
            <person name="Wu H."/>
            <person name="Zhao Y."/>
            <person name="Zhang J."/>
            <person name="Li Y."/>
            <person name="Zhou W."/>
            <person name="Zhang B."/>
            <person name="Hu W."/>
            <person name="Eijk M."/>
            <person name="Tang J."/>
            <person name="Witsenboer H."/>
            <person name="Zhao S."/>
            <person name="Li Z."/>
            <person name="Zhang A."/>
            <person name="Wang D."/>
            <person name="Liang C."/>
        </authorList>
    </citation>
    <scope>NUCLEOTIDE SEQUENCE [LARGE SCALE GENOMIC DNA]</scope>
    <source>
        <strain evidence="1">cv. G1812</strain>
    </source>
</reference>
<protein>
    <submittedName>
        <fullName evidence="1">Uncharacterized protein</fullName>
    </submittedName>
</protein>